<reference evidence="1" key="1">
    <citation type="journal article" date="2015" name="Nature">
        <title>Complex archaea that bridge the gap between prokaryotes and eukaryotes.</title>
        <authorList>
            <person name="Spang A."/>
            <person name="Saw J.H."/>
            <person name="Jorgensen S.L."/>
            <person name="Zaremba-Niedzwiedzka K."/>
            <person name="Martijn J."/>
            <person name="Lind A.E."/>
            <person name="van Eijk R."/>
            <person name="Schleper C."/>
            <person name="Guy L."/>
            <person name="Ettema T.J."/>
        </authorList>
    </citation>
    <scope>NUCLEOTIDE SEQUENCE</scope>
</reference>
<sequence length="175" mass="19912">MWVEPQGALEAVTEDKWIVRHVSFAWATGALLAGAKTVTRCDWKDNWARRWKEGDYAFAYDKNPTGGGTQLAIIRLTHTPYKESTADIPAEDWAGEGFAYMSVHGDTVDGTPPRDFWNRWRNEPEDLWVVRFEVVELIPRELDPLTGRHAFAGSQATCETCGFNRESDWHRRGGV</sequence>
<proteinExistence type="predicted"/>
<dbReference type="AlphaFoldDB" id="A0A0F9IXD7"/>
<evidence type="ECO:0008006" key="2">
    <source>
        <dbReference type="Google" id="ProtNLM"/>
    </source>
</evidence>
<accession>A0A0F9IXD7</accession>
<protein>
    <recommendedName>
        <fullName evidence="2">ASCH domain-containing protein</fullName>
    </recommendedName>
</protein>
<comment type="caution">
    <text evidence="1">The sequence shown here is derived from an EMBL/GenBank/DDBJ whole genome shotgun (WGS) entry which is preliminary data.</text>
</comment>
<name>A0A0F9IXD7_9ZZZZ</name>
<dbReference type="EMBL" id="LAZR01017942">
    <property type="protein sequence ID" value="KKL98360.1"/>
    <property type="molecule type" value="Genomic_DNA"/>
</dbReference>
<gene>
    <name evidence="1" type="ORF">LCGC14_1825200</name>
</gene>
<evidence type="ECO:0000313" key="1">
    <source>
        <dbReference type="EMBL" id="KKL98360.1"/>
    </source>
</evidence>
<organism evidence="1">
    <name type="scientific">marine sediment metagenome</name>
    <dbReference type="NCBI Taxonomy" id="412755"/>
    <lineage>
        <taxon>unclassified sequences</taxon>
        <taxon>metagenomes</taxon>
        <taxon>ecological metagenomes</taxon>
    </lineage>
</organism>